<sequence length="261" mass="29647">MNDIIKDVLLYMTAHLKDDLTIQDVAYHFGYSKFHFSREFKKLTGFSAADYLSSIKVEYAKKELLEKNYSVTDSSFDAGYSSLGTFSSNFAKKTGLTPREYKYQIESLYGLTKAYEQASSKGIQYRSKKSDPISQNQLAVTVHYLDDYKPGVTFIGLFNHPIPNHKPIVGTALTHQTAYQLTSIPDGTYYLLACSIEKTINPLRYFLLSDCHRGRADTAIKLPEQSNNQINIYLREPLPEDPPILINLPKLLADSFKSRNL</sequence>
<proteinExistence type="predicted"/>
<dbReference type="AlphaFoldDB" id="A0A2T0W5S0"/>
<protein>
    <submittedName>
        <fullName evidence="5">AraC-like DNA-binding protein</fullName>
    </submittedName>
</protein>
<dbReference type="GO" id="GO:0043565">
    <property type="term" value="F:sequence-specific DNA binding"/>
    <property type="evidence" value="ECO:0007669"/>
    <property type="project" value="InterPro"/>
</dbReference>
<keyword evidence="1" id="KW-0805">Transcription regulation</keyword>
<comment type="caution">
    <text evidence="5">The sequence shown here is derived from an EMBL/GenBank/DDBJ whole genome shotgun (WGS) entry which is preliminary data.</text>
</comment>
<dbReference type="EMBL" id="PVTO01000018">
    <property type="protein sequence ID" value="PRY81362.1"/>
    <property type="molecule type" value="Genomic_DNA"/>
</dbReference>
<dbReference type="Proteomes" id="UP000238205">
    <property type="component" value="Unassembled WGS sequence"/>
</dbReference>
<accession>A0A2T0W5S0</accession>
<evidence type="ECO:0000259" key="4">
    <source>
        <dbReference type="PROSITE" id="PS01124"/>
    </source>
</evidence>
<evidence type="ECO:0000313" key="6">
    <source>
        <dbReference type="Proteomes" id="UP000238205"/>
    </source>
</evidence>
<dbReference type="PROSITE" id="PS01124">
    <property type="entry name" value="HTH_ARAC_FAMILY_2"/>
    <property type="match status" value="1"/>
</dbReference>
<dbReference type="Gene3D" id="1.10.10.60">
    <property type="entry name" value="Homeodomain-like"/>
    <property type="match status" value="2"/>
</dbReference>
<organism evidence="5 6">
    <name type="scientific">Alkalibacterium olivapovliticus</name>
    <dbReference type="NCBI Taxonomy" id="99907"/>
    <lineage>
        <taxon>Bacteria</taxon>
        <taxon>Bacillati</taxon>
        <taxon>Bacillota</taxon>
        <taxon>Bacilli</taxon>
        <taxon>Lactobacillales</taxon>
        <taxon>Carnobacteriaceae</taxon>
        <taxon>Alkalibacterium</taxon>
    </lineage>
</organism>
<dbReference type="SUPFAM" id="SSF46689">
    <property type="entry name" value="Homeodomain-like"/>
    <property type="match status" value="2"/>
</dbReference>
<evidence type="ECO:0000256" key="3">
    <source>
        <dbReference type="ARBA" id="ARBA00023163"/>
    </source>
</evidence>
<dbReference type="InterPro" id="IPR018060">
    <property type="entry name" value="HTH_AraC"/>
</dbReference>
<dbReference type="Pfam" id="PF12833">
    <property type="entry name" value="HTH_18"/>
    <property type="match status" value="1"/>
</dbReference>
<dbReference type="InterPro" id="IPR018062">
    <property type="entry name" value="HTH_AraC-typ_CS"/>
</dbReference>
<dbReference type="SMART" id="SM00342">
    <property type="entry name" value="HTH_ARAC"/>
    <property type="match status" value="1"/>
</dbReference>
<dbReference type="GO" id="GO:0003700">
    <property type="term" value="F:DNA-binding transcription factor activity"/>
    <property type="evidence" value="ECO:0007669"/>
    <property type="project" value="InterPro"/>
</dbReference>
<evidence type="ECO:0000313" key="5">
    <source>
        <dbReference type="EMBL" id="PRY81362.1"/>
    </source>
</evidence>
<gene>
    <name evidence="5" type="ORF">CLV38_11810</name>
</gene>
<keyword evidence="6" id="KW-1185">Reference proteome</keyword>
<keyword evidence="3" id="KW-0804">Transcription</keyword>
<dbReference type="RefSeq" id="WP_106194452.1">
    <property type="nucleotide sequence ID" value="NZ_PVTO01000018.1"/>
</dbReference>
<evidence type="ECO:0000256" key="2">
    <source>
        <dbReference type="ARBA" id="ARBA00023125"/>
    </source>
</evidence>
<dbReference type="PANTHER" id="PTHR43280">
    <property type="entry name" value="ARAC-FAMILY TRANSCRIPTIONAL REGULATOR"/>
    <property type="match status" value="1"/>
</dbReference>
<feature type="domain" description="HTH araC/xylS-type" evidence="4">
    <location>
        <begin position="6"/>
        <end position="104"/>
    </location>
</feature>
<reference evidence="5 6" key="1">
    <citation type="submission" date="2018-03" db="EMBL/GenBank/DDBJ databases">
        <title>Genomic Encyclopedia of Archaeal and Bacterial Type Strains, Phase II (KMG-II): from individual species to whole genera.</title>
        <authorList>
            <person name="Goeker M."/>
        </authorList>
    </citation>
    <scope>NUCLEOTIDE SEQUENCE [LARGE SCALE GENOMIC DNA]</scope>
    <source>
        <strain evidence="5 6">DSM 13175</strain>
    </source>
</reference>
<dbReference type="OrthoDB" id="9801123at2"/>
<dbReference type="InterPro" id="IPR009057">
    <property type="entry name" value="Homeodomain-like_sf"/>
</dbReference>
<dbReference type="PANTHER" id="PTHR43280:SF2">
    <property type="entry name" value="HTH-TYPE TRANSCRIPTIONAL REGULATOR EXSA"/>
    <property type="match status" value="1"/>
</dbReference>
<name>A0A2T0W5S0_9LACT</name>
<evidence type="ECO:0000256" key="1">
    <source>
        <dbReference type="ARBA" id="ARBA00023015"/>
    </source>
</evidence>
<dbReference type="PROSITE" id="PS00041">
    <property type="entry name" value="HTH_ARAC_FAMILY_1"/>
    <property type="match status" value="1"/>
</dbReference>
<keyword evidence="2 5" id="KW-0238">DNA-binding</keyword>